<proteinExistence type="predicted"/>
<gene>
    <name evidence="3" type="ORF">APZ18_04405</name>
</gene>
<organism evidence="3 4">
    <name type="scientific">Butyribacter intestini</name>
    <dbReference type="NCBI Taxonomy" id="1703332"/>
    <lineage>
        <taxon>Bacteria</taxon>
        <taxon>Bacillati</taxon>
        <taxon>Bacillota</taxon>
        <taxon>Clostridia</taxon>
        <taxon>Lachnospirales</taxon>
        <taxon>Lachnospiraceae</taxon>
        <taxon>Butyribacter</taxon>
    </lineage>
</organism>
<dbReference type="PANTHER" id="PTHR35794:SF2">
    <property type="entry name" value="CELL DIVISION PROTEIN DIVIVA"/>
    <property type="match status" value="1"/>
</dbReference>
<dbReference type="Gene3D" id="6.10.250.660">
    <property type="match status" value="1"/>
</dbReference>
<dbReference type="PANTHER" id="PTHR35794">
    <property type="entry name" value="CELL DIVISION PROTEIN DIVIVA"/>
    <property type="match status" value="1"/>
</dbReference>
<dbReference type="Proteomes" id="UP000050833">
    <property type="component" value="Unassembled WGS sequence"/>
</dbReference>
<keyword evidence="1" id="KW-0175">Coiled coil</keyword>
<dbReference type="Gene3D" id="1.20.5.2950">
    <property type="match status" value="1"/>
</dbReference>
<comment type="caution">
    <text evidence="3">The sequence shown here is derived from an EMBL/GenBank/DDBJ whole genome shotgun (WGS) entry which is preliminary data.</text>
</comment>
<evidence type="ECO:0008006" key="5">
    <source>
        <dbReference type="Google" id="ProtNLM"/>
    </source>
</evidence>
<dbReference type="AlphaFoldDB" id="A0AAW3JWB9"/>
<evidence type="ECO:0000313" key="3">
    <source>
        <dbReference type="EMBL" id="KQC86433.1"/>
    </source>
</evidence>
<dbReference type="RefSeq" id="WP_055941937.1">
    <property type="nucleotide sequence ID" value="NZ_JAQDCV010000001.1"/>
</dbReference>
<evidence type="ECO:0000256" key="1">
    <source>
        <dbReference type="SAM" id="Coils"/>
    </source>
</evidence>
<feature type="compositionally biased region" description="Basic and acidic residues" evidence="2">
    <location>
        <begin position="290"/>
        <end position="308"/>
    </location>
</feature>
<sequence length="372" mass="41479">MLTPADIKHRSLKTTMGGYNKKDTDEFLASILESFEELSSENAKLKEKLTSLSEGIQYYKNLEDNLQKALVLAEKTSEETKNAAKAEAANIVSLAKKEADDIVSNAQKEADKYTDNAKAEFDKKVTDAQKKYEEINGRLSLLSSSYEEYKQKIKVIIKEQLDFVNGECSSPETPENLISGEETSGINSFEKEDLVKEEKSNIVEEISVEPDITAEVENDAEIEAASESDNIVNATDAKSSDTTIEEKQNFIWQSVEEDDDIKDKEIDAENDTVSDIKENEAVENINKSEVLKSEDKKQTGIEENKNEADNAEDDIIVENIMMKTPTINDAKEDISNTVFPASMPKDDSVSYLSGNNAGSKEKKNPFTFIDLD</sequence>
<dbReference type="Pfam" id="PF05103">
    <property type="entry name" value="DivIVA"/>
    <property type="match status" value="1"/>
</dbReference>
<feature type="region of interest" description="Disordered" evidence="2">
    <location>
        <begin position="290"/>
        <end position="312"/>
    </location>
</feature>
<dbReference type="InterPro" id="IPR007793">
    <property type="entry name" value="DivIVA_fam"/>
</dbReference>
<keyword evidence="4" id="KW-1185">Reference proteome</keyword>
<reference evidence="3 4" key="1">
    <citation type="submission" date="2015-10" db="EMBL/GenBank/DDBJ databases">
        <title>Butyribacter intestini gen. nov., sp. nov., a butyric acid-producing bacterium of the family Lachnospiraceae isolated from the human faeces.</title>
        <authorList>
            <person name="Zou Y."/>
            <person name="Xue W."/>
            <person name="Luo G."/>
            <person name="Lv M."/>
        </authorList>
    </citation>
    <scope>NUCLEOTIDE SEQUENCE [LARGE SCALE GENOMIC DNA]</scope>
    <source>
        <strain evidence="3 4">TF01-11</strain>
    </source>
</reference>
<feature type="region of interest" description="Disordered" evidence="2">
    <location>
        <begin position="340"/>
        <end position="372"/>
    </location>
</feature>
<dbReference type="EMBL" id="LLKB01000001">
    <property type="protein sequence ID" value="KQC86433.1"/>
    <property type="molecule type" value="Genomic_DNA"/>
</dbReference>
<feature type="coiled-coil region" evidence="1">
    <location>
        <begin position="28"/>
        <end position="116"/>
    </location>
</feature>
<evidence type="ECO:0000256" key="2">
    <source>
        <dbReference type="SAM" id="MobiDB-lite"/>
    </source>
</evidence>
<name>A0AAW3JWB9_9FIRM</name>
<evidence type="ECO:0000313" key="4">
    <source>
        <dbReference type="Proteomes" id="UP000050833"/>
    </source>
</evidence>
<protein>
    <recommendedName>
        <fullName evidence="5">Septum site-determining protein DivIVA</fullName>
    </recommendedName>
</protein>
<accession>A0AAW3JWB9</accession>